<reference evidence="2" key="1">
    <citation type="submission" date="2025-08" db="UniProtKB">
        <authorList>
            <consortium name="RefSeq"/>
        </authorList>
    </citation>
    <scope>IDENTIFICATION</scope>
</reference>
<sequence>MSDKSELKAELERKKQRLAQIREEKKRKEEERKKKESDQKKEAVAPVQEESDLEKKRREAEALLQSMGLTPESPIAEQPLRVVTADTCLFHYLVPPPMSPSSKSVSTPSEAGSQDSGDGAVGSRRGPIKLGMAKITQVDFPPREIVTYTKETQTPVVAQPKEDEEEEDDVVAPKPPTEPEEEKTLKPDEDSDSKAPPHELTEEEKQQILHSEEFLSFFDHSTRIVERALSEQINIFFDYSGRDLEDKEGEIQAGAKLSLNRQFFDERWSKHRVVSCLDWSSQYPELLVASYNNNEDAPHEPDGVALVWNMKYKKTTPEYVFHCQSAVMSATFAKFHPNLVVGGTYSGQIVLWDNRSNKRTPVQRTPLSAAAHTHPVYCVNVVGTQNAHNLISISTDGKICSWSLDMLSHPQDSMELVHKQSKAVAVTSMSFPVGDVNNFVVGSEEGSVYTACRHGSKAGISEMFEGHQGPITGIHCHAAVGAVDFSHLFVTSSFDWTVKLWTTKNNKPLYSFEDNSDYVYDVMWSPTHPALFACVDGMGRLDLWNLNNDTEVPTASISVEGNPALNRVRWTHSGREIAVGDSEGQIVIYDVGEIAVPRNDEWARFGRTLAEINANRADAEEEAATRIPA</sequence>
<evidence type="ECO:0000313" key="2">
    <source>
        <dbReference type="RefSeq" id="XP_045154661.1"/>
    </source>
</evidence>
<organism evidence="1 2">
    <name type="scientific">Echinops telfairi</name>
    <name type="common">Lesser hedgehog tenrec</name>
    <dbReference type="NCBI Taxonomy" id="9371"/>
    <lineage>
        <taxon>Eukaryota</taxon>
        <taxon>Metazoa</taxon>
        <taxon>Chordata</taxon>
        <taxon>Craniata</taxon>
        <taxon>Vertebrata</taxon>
        <taxon>Euteleostomi</taxon>
        <taxon>Mammalia</taxon>
        <taxon>Eutheria</taxon>
        <taxon>Afrotheria</taxon>
        <taxon>Tenrecidae</taxon>
        <taxon>Tenrecinae</taxon>
        <taxon>Echinops</taxon>
    </lineage>
</organism>
<name>A0AC55DSF0_ECHTE</name>
<proteinExistence type="predicted"/>
<keyword evidence="1" id="KW-1185">Reference proteome</keyword>
<evidence type="ECO:0000313" key="1">
    <source>
        <dbReference type="Proteomes" id="UP000694863"/>
    </source>
</evidence>
<protein>
    <submittedName>
        <fullName evidence="2">Cytoplasmic dynein 1 intermediate chain 2 isoform X12</fullName>
    </submittedName>
</protein>
<dbReference type="RefSeq" id="XP_045154661.1">
    <property type="nucleotide sequence ID" value="XM_045298726.1"/>
</dbReference>
<dbReference type="Proteomes" id="UP000694863">
    <property type="component" value="Unplaced"/>
</dbReference>
<gene>
    <name evidence="2" type="primary">DYNC1I2</name>
</gene>
<accession>A0AC55DSF0</accession>